<dbReference type="InterPro" id="IPR018943">
    <property type="entry name" value="Oligosaccaryltransferase"/>
</dbReference>
<gene>
    <name evidence="9" type="primary">NCAS0G01540</name>
    <name evidence="9" type="ordered locus">NCAS_0G01540</name>
</gene>
<dbReference type="KEGG" id="ncs:NCAS_0G01540"/>
<keyword evidence="3 8" id="KW-0812">Transmembrane</keyword>
<dbReference type="Pfam" id="PF10215">
    <property type="entry name" value="Ost4"/>
    <property type="match status" value="1"/>
</dbReference>
<dbReference type="OrthoDB" id="2124077at2759"/>
<dbReference type="HOGENOM" id="CLU_160806_3_0_1"/>
<dbReference type="Proteomes" id="UP000001640">
    <property type="component" value="Chromosome 7"/>
</dbReference>
<evidence type="ECO:0000256" key="7">
    <source>
        <dbReference type="ARBA" id="ARBA00023136"/>
    </source>
</evidence>
<evidence type="ECO:0000256" key="5">
    <source>
        <dbReference type="ARBA" id="ARBA00022968"/>
    </source>
</evidence>
<reference evidence="9 10" key="1">
    <citation type="journal article" date="2011" name="Proc. Natl. Acad. Sci. U.S.A.">
        <title>Evolutionary erosion of yeast sex chromosomes by mating-type switching accidents.</title>
        <authorList>
            <person name="Gordon J.L."/>
            <person name="Armisen D."/>
            <person name="Proux-Wera E."/>
            <person name="Oheigeartaigh S.S."/>
            <person name="Byrne K.P."/>
            <person name="Wolfe K.H."/>
        </authorList>
    </citation>
    <scope>NUCLEOTIDE SEQUENCE [LARGE SCALE GENOMIC DNA]</scope>
    <source>
        <strain evidence="10">ATCC 76901 / BCRC 22586 / CBS 4309 / NBRC 1992 / NRRL Y-12630</strain>
    </source>
</reference>
<evidence type="ECO:0000313" key="9">
    <source>
        <dbReference type="EMBL" id="CCC71041.1"/>
    </source>
</evidence>
<protein>
    <submittedName>
        <fullName evidence="9">Uncharacterized protein</fullName>
    </submittedName>
</protein>
<organism evidence="9 10">
    <name type="scientific">Naumovozyma castellii</name>
    <name type="common">Yeast</name>
    <name type="synonym">Saccharomyces castellii</name>
    <dbReference type="NCBI Taxonomy" id="27288"/>
    <lineage>
        <taxon>Eukaryota</taxon>
        <taxon>Fungi</taxon>
        <taxon>Dikarya</taxon>
        <taxon>Ascomycota</taxon>
        <taxon>Saccharomycotina</taxon>
        <taxon>Saccharomycetes</taxon>
        <taxon>Saccharomycetales</taxon>
        <taxon>Saccharomycetaceae</taxon>
        <taxon>Naumovozyma</taxon>
    </lineage>
</organism>
<comment type="subcellular location">
    <subcellularLocation>
        <location evidence="1">Endoplasmic reticulum membrane</location>
        <topology evidence="1">Single-pass type III membrane protein</topology>
    </subcellularLocation>
</comment>
<dbReference type="InParanoid" id="G0VI07"/>
<dbReference type="FunCoup" id="G0VI07">
    <property type="interactions" value="150"/>
</dbReference>
<accession>G0VI07</accession>
<name>G0VI07_NAUCA</name>
<dbReference type="EMBL" id="HE576758">
    <property type="protein sequence ID" value="CCC71041.1"/>
    <property type="molecule type" value="Genomic_DNA"/>
</dbReference>
<dbReference type="SUPFAM" id="SSF103464">
    <property type="entry name" value="Oligosaccharyltransferase subunit ost4p"/>
    <property type="match status" value="1"/>
</dbReference>
<sequence>MISDMQLNAMALGFGFLMVTLIVCYHAVDSTFVKKLK</sequence>
<feature type="transmembrane region" description="Helical" evidence="8">
    <location>
        <begin position="7"/>
        <end position="28"/>
    </location>
</feature>
<dbReference type="RefSeq" id="XP_003677394.1">
    <property type="nucleotide sequence ID" value="XM_003677346.1"/>
</dbReference>
<comment type="similarity">
    <text evidence="2">Belongs to the OST4 family.</text>
</comment>
<keyword evidence="7 8" id="KW-0472">Membrane</keyword>
<dbReference type="STRING" id="1064592.G0VI07"/>
<dbReference type="InterPro" id="IPR036330">
    <property type="entry name" value="Ost4p_sf"/>
</dbReference>
<keyword evidence="10" id="KW-1185">Reference proteome</keyword>
<dbReference type="AlphaFoldDB" id="G0VI07"/>
<keyword evidence="5" id="KW-0735">Signal-anchor</keyword>
<evidence type="ECO:0000256" key="1">
    <source>
        <dbReference type="ARBA" id="ARBA00004643"/>
    </source>
</evidence>
<proteinExistence type="inferred from homology"/>
<evidence type="ECO:0000256" key="4">
    <source>
        <dbReference type="ARBA" id="ARBA00022824"/>
    </source>
</evidence>
<reference key="2">
    <citation type="submission" date="2011-08" db="EMBL/GenBank/DDBJ databases">
        <title>Genome sequence of Naumovozyma castellii.</title>
        <authorList>
            <person name="Gordon J.L."/>
            <person name="Armisen D."/>
            <person name="Proux-Wera E."/>
            <person name="OhEigeartaigh S.S."/>
            <person name="Byrne K.P."/>
            <person name="Wolfe K.H."/>
        </authorList>
    </citation>
    <scope>NUCLEOTIDE SEQUENCE</scope>
    <source>
        <strain>Type strain:CBS 4309</strain>
    </source>
</reference>
<evidence type="ECO:0000256" key="8">
    <source>
        <dbReference type="SAM" id="Phobius"/>
    </source>
</evidence>
<keyword evidence="6 8" id="KW-1133">Transmembrane helix</keyword>
<evidence type="ECO:0000313" key="10">
    <source>
        <dbReference type="Proteomes" id="UP000001640"/>
    </source>
</evidence>
<evidence type="ECO:0000256" key="6">
    <source>
        <dbReference type="ARBA" id="ARBA00022989"/>
    </source>
</evidence>
<keyword evidence="4" id="KW-0256">Endoplasmic reticulum</keyword>
<dbReference type="GeneID" id="96904707"/>
<dbReference type="GO" id="GO:0005789">
    <property type="term" value="C:endoplasmic reticulum membrane"/>
    <property type="evidence" value="ECO:0007669"/>
    <property type="project" value="UniProtKB-SubCell"/>
</dbReference>
<evidence type="ECO:0000256" key="3">
    <source>
        <dbReference type="ARBA" id="ARBA00022692"/>
    </source>
</evidence>
<evidence type="ECO:0000256" key="2">
    <source>
        <dbReference type="ARBA" id="ARBA00007685"/>
    </source>
</evidence>